<organism evidence="1 2">
    <name type="scientific">Simiduia agarivorans (strain DSM 21679 / JCM 13881 / BCRC 17597 / SA1)</name>
    <dbReference type="NCBI Taxonomy" id="1117647"/>
    <lineage>
        <taxon>Bacteria</taxon>
        <taxon>Pseudomonadati</taxon>
        <taxon>Pseudomonadota</taxon>
        <taxon>Gammaproteobacteria</taxon>
        <taxon>Cellvibrionales</taxon>
        <taxon>Cellvibrionaceae</taxon>
        <taxon>Simiduia</taxon>
    </lineage>
</organism>
<dbReference type="AlphaFoldDB" id="K4KK63"/>
<dbReference type="RefSeq" id="WP_015046592.1">
    <property type="nucleotide sequence ID" value="NC_018868.3"/>
</dbReference>
<sequence length="177" mass="19955">MDSSNPLHRFYYLFFAFCAIALSLDCSSNDGFVTYSNDGFSIEHPSSWRFQRDQAFSLNVGREIVFEFGEFSYATFYYSDRVGHKQFTDAYIESSFLKDPGNTAKVVSKAAYDVVGRAALEYRLTAEFLGAMNTRVISVDVSLDDEPIFLVVAIAEEDELEVQPILERVVSSVKGIK</sequence>
<evidence type="ECO:0000313" key="1">
    <source>
        <dbReference type="EMBL" id="AFU98418.2"/>
    </source>
</evidence>
<evidence type="ECO:0000313" key="2">
    <source>
        <dbReference type="Proteomes" id="UP000000466"/>
    </source>
</evidence>
<dbReference type="HOGENOM" id="CLU_1516932_0_0_6"/>
<dbReference type="STRING" id="1117647.M5M_06115"/>
<dbReference type="EMBL" id="CP003746">
    <property type="protein sequence ID" value="AFU98418.2"/>
    <property type="molecule type" value="Genomic_DNA"/>
</dbReference>
<proteinExistence type="predicted"/>
<accession>K4KK63</accession>
<dbReference type="KEGG" id="saga:M5M_06115"/>
<protein>
    <submittedName>
        <fullName evidence="1">Uncharacterized protein</fullName>
    </submittedName>
</protein>
<keyword evidence="2" id="KW-1185">Reference proteome</keyword>
<gene>
    <name evidence="1" type="ordered locus">M5M_06115</name>
</gene>
<name>K4KK63_SIMAS</name>
<reference evidence="1 2" key="1">
    <citation type="journal article" date="2013" name="Genome Announc.">
        <title>Complete genome sequence of Simiduia agarivorans SA1(T), a marine bacterium able to degrade a variety of polysaccharides.</title>
        <authorList>
            <person name="Lin S.Y."/>
            <person name="Shieh W.Y."/>
            <person name="Chen J.S."/>
            <person name="Tang S.L."/>
        </authorList>
    </citation>
    <scope>NUCLEOTIDE SEQUENCE [LARGE SCALE GENOMIC DNA]</scope>
    <source>
        <strain evidence="2">DSM 21679 / JCM 13881 / BCRC 17597 / SA1</strain>
    </source>
</reference>
<dbReference type="Proteomes" id="UP000000466">
    <property type="component" value="Chromosome"/>
</dbReference>